<evidence type="ECO:0000256" key="1">
    <source>
        <dbReference type="ARBA" id="ARBA00001917"/>
    </source>
</evidence>
<dbReference type="SUPFAM" id="SSF51395">
    <property type="entry name" value="FMN-linked oxidoreductases"/>
    <property type="match status" value="1"/>
</dbReference>
<dbReference type="Gene3D" id="3.50.50.60">
    <property type="entry name" value="FAD/NAD(P)-binding domain"/>
    <property type="match status" value="1"/>
</dbReference>
<dbReference type="NCBIfam" id="NF008730">
    <property type="entry name" value="PRK11750.1"/>
    <property type="match status" value="1"/>
</dbReference>
<reference evidence="26" key="1">
    <citation type="submission" date="2022-01" db="EMBL/GenBank/DDBJ databases">
        <authorList>
            <person name="King R."/>
        </authorList>
    </citation>
    <scope>NUCLEOTIDE SEQUENCE</scope>
</reference>
<dbReference type="InterPro" id="IPR013785">
    <property type="entry name" value="Aldolase_TIM"/>
</dbReference>
<comment type="pathway">
    <text evidence="5">Nitrogen metabolism.</text>
</comment>
<dbReference type="SUPFAM" id="SSF51971">
    <property type="entry name" value="Nucleotide-binding domain"/>
    <property type="match status" value="1"/>
</dbReference>
<evidence type="ECO:0000256" key="10">
    <source>
        <dbReference type="ARBA" id="ARBA00022643"/>
    </source>
</evidence>
<dbReference type="FunFam" id="3.20.20.70:FF:000017">
    <property type="entry name" value="Glutamate synthase [NADH], amyloplastic"/>
    <property type="match status" value="1"/>
</dbReference>
<evidence type="ECO:0000256" key="17">
    <source>
        <dbReference type="ARBA" id="ARBA00023164"/>
    </source>
</evidence>
<name>A0A9N9TP22_PHYSR</name>
<evidence type="ECO:0000313" key="26">
    <source>
        <dbReference type="EMBL" id="CAG9858472.1"/>
    </source>
</evidence>
<dbReference type="SUPFAM" id="SSF69336">
    <property type="entry name" value="Alpha subunit of glutamate synthase, C-terminal domain"/>
    <property type="match status" value="1"/>
</dbReference>
<dbReference type="SUPFAM" id="SSF46548">
    <property type="entry name" value="alpha-helical ferredoxin"/>
    <property type="match status" value="1"/>
</dbReference>
<dbReference type="InterPro" id="IPR036188">
    <property type="entry name" value="FAD/NAD-bd_sf"/>
</dbReference>
<evidence type="ECO:0000256" key="14">
    <source>
        <dbReference type="ARBA" id="ARBA00023002"/>
    </source>
</evidence>
<evidence type="ECO:0000256" key="8">
    <source>
        <dbReference type="ARBA" id="ARBA00022605"/>
    </source>
</evidence>
<evidence type="ECO:0000256" key="3">
    <source>
        <dbReference type="ARBA" id="ARBA00001974"/>
    </source>
</evidence>
<dbReference type="PANTHER" id="PTHR43100:SF1">
    <property type="entry name" value="GLUTAMATE SYNTHASE [NADPH] SMALL CHAIN"/>
    <property type="match status" value="1"/>
</dbReference>
<dbReference type="GO" id="GO:0019676">
    <property type="term" value="P:ammonia assimilation cycle"/>
    <property type="evidence" value="ECO:0007669"/>
    <property type="project" value="UniProtKB-ARBA"/>
</dbReference>
<comment type="pathway">
    <text evidence="6">Amino-acid biosynthesis; L-glutamate biosynthesis via GLT pathway; L-glutamate from 2-oxoglutarate and L-glutamine (NAD(+) route): step 1/1.</text>
</comment>
<dbReference type="InterPro" id="IPR006982">
    <property type="entry name" value="Glu_synth_centr_N"/>
</dbReference>
<evidence type="ECO:0000259" key="21">
    <source>
        <dbReference type="Pfam" id="PF01493"/>
    </source>
</evidence>
<dbReference type="PANTHER" id="PTHR43100">
    <property type="entry name" value="GLUTAMATE SYNTHASE [NADPH] SMALL CHAIN"/>
    <property type="match status" value="1"/>
</dbReference>
<dbReference type="EC" id="1.4.1.14" evidence="19"/>
<accession>A0A9N9TP22</accession>
<dbReference type="PRINTS" id="PR00419">
    <property type="entry name" value="ADXRDTASE"/>
</dbReference>
<proteinExistence type="inferred from homology"/>
<comment type="catalytic activity">
    <reaction evidence="20">
        <text>2 L-glutamate + NAD(+) = L-glutamine + 2-oxoglutarate + NADH + H(+)</text>
        <dbReference type="Rhea" id="RHEA:13753"/>
        <dbReference type="ChEBI" id="CHEBI:15378"/>
        <dbReference type="ChEBI" id="CHEBI:16810"/>
        <dbReference type="ChEBI" id="CHEBI:29985"/>
        <dbReference type="ChEBI" id="CHEBI:57540"/>
        <dbReference type="ChEBI" id="CHEBI:57945"/>
        <dbReference type="ChEBI" id="CHEBI:58359"/>
        <dbReference type="EC" id="1.4.1.14"/>
    </reaction>
</comment>
<dbReference type="GO" id="GO:0006537">
    <property type="term" value="P:glutamate biosynthetic process"/>
    <property type="evidence" value="ECO:0007669"/>
    <property type="project" value="UniProtKB-KW"/>
</dbReference>
<feature type="domain" description="FAD/NAD(P)-binding" evidence="24">
    <location>
        <begin position="1246"/>
        <end position="1563"/>
    </location>
</feature>
<comment type="cofactor">
    <cofactor evidence="2">
        <name>[3Fe-4S] cluster</name>
        <dbReference type="ChEBI" id="CHEBI:21137"/>
    </cofactor>
</comment>
<dbReference type="EMBL" id="OU900095">
    <property type="protein sequence ID" value="CAG9858472.1"/>
    <property type="molecule type" value="Genomic_DNA"/>
</dbReference>
<keyword evidence="14" id="KW-0560">Oxidoreductase</keyword>
<evidence type="ECO:0000256" key="4">
    <source>
        <dbReference type="ARBA" id="ARBA00004802"/>
    </source>
</evidence>
<dbReference type="GO" id="GO:0046872">
    <property type="term" value="F:metal ion binding"/>
    <property type="evidence" value="ECO:0007669"/>
    <property type="project" value="UniProtKB-KW"/>
</dbReference>
<evidence type="ECO:0000256" key="6">
    <source>
        <dbReference type="ARBA" id="ARBA00004944"/>
    </source>
</evidence>
<dbReference type="Pfam" id="PF07992">
    <property type="entry name" value="Pyr_redox_2"/>
    <property type="match status" value="1"/>
</dbReference>
<protein>
    <recommendedName>
        <fullName evidence="19">glutamate synthase (NADH)</fullName>
        <ecNumber evidence="19">1.4.1.14</ecNumber>
    </recommendedName>
</protein>
<evidence type="ECO:0000256" key="7">
    <source>
        <dbReference type="ARBA" id="ARBA00009716"/>
    </source>
</evidence>
<dbReference type="InterPro" id="IPR006005">
    <property type="entry name" value="Glut_synth_ssu1"/>
</dbReference>
<keyword evidence="16" id="KW-0411">Iron-sulfur</keyword>
<evidence type="ECO:0000256" key="2">
    <source>
        <dbReference type="ARBA" id="ARBA00001927"/>
    </source>
</evidence>
<evidence type="ECO:0000313" key="27">
    <source>
        <dbReference type="Proteomes" id="UP001153712"/>
    </source>
</evidence>
<dbReference type="CDD" id="cd02808">
    <property type="entry name" value="GltS_FMN"/>
    <property type="match status" value="1"/>
</dbReference>
<evidence type="ECO:0000256" key="9">
    <source>
        <dbReference type="ARBA" id="ARBA00022630"/>
    </source>
</evidence>
<dbReference type="Proteomes" id="UP001153712">
    <property type="component" value="Chromosome 2"/>
</dbReference>
<dbReference type="OrthoDB" id="4327079at2759"/>
<dbReference type="FunFam" id="3.50.50.60:FF:000022">
    <property type="entry name" value="Glutamate synthase [NADH], amyloplastic"/>
    <property type="match status" value="1"/>
</dbReference>
<dbReference type="Pfam" id="PF01493">
    <property type="entry name" value="GXGXG"/>
    <property type="match status" value="1"/>
</dbReference>
<dbReference type="Gene3D" id="3.20.20.70">
    <property type="entry name" value="Aldolase class I"/>
    <property type="match status" value="2"/>
</dbReference>
<evidence type="ECO:0000259" key="23">
    <source>
        <dbReference type="Pfam" id="PF04898"/>
    </source>
</evidence>
<dbReference type="InterPro" id="IPR002489">
    <property type="entry name" value="Glu_synth_asu_C"/>
</dbReference>
<dbReference type="Gene3D" id="3.40.50.720">
    <property type="entry name" value="NAD(P)-binding Rossmann-like Domain"/>
    <property type="match status" value="1"/>
</dbReference>
<dbReference type="FunFam" id="3.20.20.70:FF:000031">
    <property type="entry name" value="Glutamate synthase 1 [NADH]"/>
    <property type="match status" value="1"/>
</dbReference>
<keyword evidence="9" id="KW-0285">Flavoprotein</keyword>
<dbReference type="InterPro" id="IPR023753">
    <property type="entry name" value="FAD/NAD-binding_dom"/>
</dbReference>
<dbReference type="InterPro" id="IPR002932">
    <property type="entry name" value="Glu_synthdom"/>
</dbReference>
<feature type="domain" description="Glutamate synthase" evidence="22">
    <location>
        <begin position="380"/>
        <end position="742"/>
    </location>
</feature>
<dbReference type="GO" id="GO:0016639">
    <property type="term" value="F:oxidoreductase activity, acting on the CH-NH2 group of donors, NAD or NADP as acceptor"/>
    <property type="evidence" value="ECO:0007669"/>
    <property type="project" value="InterPro"/>
</dbReference>
<comment type="cofactor">
    <cofactor evidence="1">
        <name>FMN</name>
        <dbReference type="ChEBI" id="CHEBI:58210"/>
    </cofactor>
</comment>
<dbReference type="Pfam" id="PF01645">
    <property type="entry name" value="Glu_synthase"/>
    <property type="match status" value="1"/>
</dbReference>
<dbReference type="NCBIfam" id="TIGR01317">
    <property type="entry name" value="GOGAT_sm_gam"/>
    <property type="match status" value="1"/>
</dbReference>
<evidence type="ECO:0000256" key="16">
    <source>
        <dbReference type="ARBA" id="ARBA00023014"/>
    </source>
</evidence>
<dbReference type="InterPro" id="IPR051394">
    <property type="entry name" value="Glutamate_Synthase"/>
</dbReference>
<keyword evidence="10" id="KW-0288">FMN</keyword>
<dbReference type="Gene3D" id="1.10.1060.10">
    <property type="entry name" value="Alpha-helical ferredoxin"/>
    <property type="match status" value="1"/>
</dbReference>
<keyword evidence="15" id="KW-0408">Iron</keyword>
<evidence type="ECO:0000256" key="11">
    <source>
        <dbReference type="ARBA" id="ARBA00022723"/>
    </source>
</evidence>
<evidence type="ECO:0000256" key="19">
    <source>
        <dbReference type="ARBA" id="ARBA00024383"/>
    </source>
</evidence>
<evidence type="ECO:0000259" key="25">
    <source>
        <dbReference type="Pfam" id="PF14691"/>
    </source>
</evidence>
<dbReference type="GO" id="GO:0051538">
    <property type="term" value="F:3 iron, 4 sulfur cluster binding"/>
    <property type="evidence" value="ECO:0007669"/>
    <property type="project" value="UniProtKB-KW"/>
</dbReference>
<keyword evidence="12" id="KW-0274">FAD</keyword>
<comment type="pathway">
    <text evidence="4">Energy metabolism; nitrogen metabolism.</text>
</comment>
<dbReference type="CDD" id="cd00982">
    <property type="entry name" value="gltB_C"/>
    <property type="match status" value="1"/>
</dbReference>
<sequence>MVERAEISMEELRKAHLDAGKPAKPKYETSGLGDKRLPLYGYSTETIYMLLLPMINNKKEALGSMGNDVPLACLSSFSPLLYEYFKQLFAQVTNPPIDPFREKNVMSLQCPIGPEDNILQPSARQVHRLWLRNPIISIPDLDILKNTTHRNWSAHVIDITFPVEEGVPGFLKKLQSICEEADEASNRHQIIVLSDRLGGKDRVPISSLLALGATHHYMIEARSRMKVALVVETAEAREVHHICVLLGYGADAICPYLALELASSLRDQGILDTNLTDEGIFQNYAQAMSTGICKVMAKMGISTLQSYKGAQIFEAVGLAEDVVDKAFKGTPSRLDGVNLELLAAEALERQENAYKVSPDSLVLRDAGNYHWRAGGEKHLNEPGSIAALQEAAVNNNKTAYEKFKESNMESVKNSMLRGRFILRTLDQPLSLDEVEPASEIVKRFATGAMSFGSISLESHQTLAVAMNRVGGKSNTGEGGEDPERYLNSERRSAIKQVASGRFGVTSSYLAHADDLQIKMAQGAKPGEGGELPGYKVSTEIAKTRHSVPGVGLISPPPHHDIYSIEDLAELIYDLKCANPSARISVKLVSEVGVGVVASGVAKGKAEHIVVSGHDGGTGASSWTGIKSAGLPWELGIAETHQVLVLNDLRSRIVLQADGNIRTGFDVIVAALLGADEIGFSTAPLIVMGCTMMRKCHLNTCPVGIATQDPVLRKKFTGQPEHVINYLFMLAEEVRQHMANLGVRTYQELVGRTDLLKEVETGSQKAKSLNLNLILQNALHMRPGVNIKGGSVAADFQLEQRLDNVLIEKAKPVIDGAQKTVDIELKIHNEARAFGSTLSYHISCKYNEEGLPDGSQINIKLTGSAGQSFCAFLAKGINVTLEGDANDYVGKGLSGGSVVIYPPKTSPFESHLNVIVGNVCLYGATSGRAYMRGIASERFAVRNSGVTAVVEGVGDHGCEYMTGGVILILGLTGRNFAAGMSGGIAYVWDVDGKFSMRCNMEMVELCKLEDKEDVELVKSLLNEFRELTGSIVAEKLINEFDVRRQEFVKVFPYEYQRALKQKTADTPVVQNNTAEPKILDIEDAIGDAAQEQKKAERALDKVKGFMKYPRETAPYRPADKRMKDWDEIYNFPHVRKGLRVQAARCMECGVPFCQSNSHGCPLGNIIPKWNLLVFQNQWRQALQHLLQTNNFPEFTGRVCPAPCEAACVLGISEPSVTIKNIECSIIDHAFENGWIVPQIPTERTGKRVAVVGGGPAGMACANQLNKAGHSITLFERNDRIGGLLQYGIPTMKLSKQVVQRRVDLLAAEGIVFKTNVNVGKDISAKELSEEYDAVVLTTGATWPRDLPLPGRQFGGIHFAMEFLESWQKKQMGANFEGPHAKDKNVIIIGGGDTGCDCIATSLRQGAASITTFEILPEPGPKRSNDNPWPQWPRVFRVDYGHEEVKVRFGSDPRVFSIMTQEFLDDGKGHVSGIKTVKVEWVKDDAGRWVMNQVPGTEKVYKADLVLLAMGFLGPERAIGDQLQLTLDPRSNFDTKNYKTNVANVFAAGDCRRGQSLVVWAISEGRQAARAVDEFLKCERSLLPGPGGIIQPSFQTVPCPV</sequence>
<dbReference type="InterPro" id="IPR028261">
    <property type="entry name" value="DPD_II"/>
</dbReference>
<evidence type="ECO:0000256" key="18">
    <source>
        <dbReference type="ARBA" id="ARBA00023291"/>
    </source>
</evidence>
<organism evidence="26 27">
    <name type="scientific">Phyllotreta striolata</name>
    <name type="common">Striped flea beetle</name>
    <name type="synonym">Crioceris striolata</name>
    <dbReference type="NCBI Taxonomy" id="444603"/>
    <lineage>
        <taxon>Eukaryota</taxon>
        <taxon>Metazoa</taxon>
        <taxon>Ecdysozoa</taxon>
        <taxon>Arthropoda</taxon>
        <taxon>Hexapoda</taxon>
        <taxon>Insecta</taxon>
        <taxon>Pterygota</taxon>
        <taxon>Neoptera</taxon>
        <taxon>Endopterygota</taxon>
        <taxon>Coleoptera</taxon>
        <taxon>Polyphaga</taxon>
        <taxon>Cucujiformia</taxon>
        <taxon>Chrysomeloidea</taxon>
        <taxon>Chrysomelidae</taxon>
        <taxon>Galerucinae</taxon>
        <taxon>Alticini</taxon>
        <taxon>Phyllotreta</taxon>
    </lineage>
</organism>
<evidence type="ECO:0000256" key="13">
    <source>
        <dbReference type="ARBA" id="ARBA00022962"/>
    </source>
</evidence>
<dbReference type="FunFam" id="2.160.20.60:FF:000001">
    <property type="entry name" value="Glutamate synthase, large subunit"/>
    <property type="match status" value="1"/>
</dbReference>
<dbReference type="InterPro" id="IPR009051">
    <property type="entry name" value="Helical_ferredxn"/>
</dbReference>
<keyword evidence="8" id="KW-0028">Amino-acid biosynthesis</keyword>
<dbReference type="InterPro" id="IPR036485">
    <property type="entry name" value="Glu_synth_asu_C_sf"/>
</dbReference>
<dbReference type="Pfam" id="PF04898">
    <property type="entry name" value="Glu_syn_central"/>
    <property type="match status" value="1"/>
</dbReference>
<keyword evidence="27" id="KW-1185">Reference proteome</keyword>
<keyword evidence="17" id="KW-0314">Glutamate biosynthesis</keyword>
<gene>
    <name evidence="26" type="ORF">PHYEVI_LOCUS4861</name>
</gene>
<feature type="domain" description="Dihydroprymidine dehydrogenase" evidence="25">
    <location>
        <begin position="1134"/>
        <end position="1232"/>
    </location>
</feature>
<evidence type="ECO:0000256" key="15">
    <source>
        <dbReference type="ARBA" id="ARBA00023004"/>
    </source>
</evidence>
<comment type="cofactor">
    <cofactor evidence="3">
        <name>FAD</name>
        <dbReference type="ChEBI" id="CHEBI:57692"/>
    </cofactor>
</comment>
<dbReference type="Pfam" id="PF14691">
    <property type="entry name" value="Fer4_20"/>
    <property type="match status" value="1"/>
</dbReference>
<evidence type="ECO:0000259" key="22">
    <source>
        <dbReference type="Pfam" id="PF01645"/>
    </source>
</evidence>
<keyword evidence="13" id="KW-0315">Glutamine amidotransferase</keyword>
<evidence type="ECO:0000256" key="12">
    <source>
        <dbReference type="ARBA" id="ARBA00022827"/>
    </source>
</evidence>
<keyword evidence="18" id="KW-0003">3Fe-4S</keyword>
<dbReference type="GO" id="GO:0016040">
    <property type="term" value="F:glutamate synthase (NADH) activity"/>
    <property type="evidence" value="ECO:0007669"/>
    <property type="project" value="UniProtKB-EC"/>
</dbReference>
<feature type="domain" description="Glutamate synthase central-N" evidence="23">
    <location>
        <begin position="36"/>
        <end position="318"/>
    </location>
</feature>
<dbReference type="Gene3D" id="2.160.20.60">
    <property type="entry name" value="Glutamate synthase, alpha subunit, C-terminal domain"/>
    <property type="match status" value="1"/>
</dbReference>
<evidence type="ECO:0000259" key="24">
    <source>
        <dbReference type="Pfam" id="PF07992"/>
    </source>
</evidence>
<comment type="similarity">
    <text evidence="7">Belongs to the glutamate synthase family.</text>
</comment>
<evidence type="ECO:0000256" key="20">
    <source>
        <dbReference type="ARBA" id="ARBA00048867"/>
    </source>
</evidence>
<keyword evidence="11" id="KW-0479">Metal-binding</keyword>
<evidence type="ECO:0000256" key="5">
    <source>
        <dbReference type="ARBA" id="ARBA00004909"/>
    </source>
</evidence>
<dbReference type="FunFam" id="3.40.50.720:FF:000113">
    <property type="entry name" value="Glutamate synthase [NADH], amyloplastic"/>
    <property type="match status" value="1"/>
</dbReference>
<feature type="domain" description="Glutamate synthase alpha subunit C-terminal" evidence="21">
    <location>
        <begin position="825"/>
        <end position="1012"/>
    </location>
</feature>